<keyword evidence="2 5" id="KW-0812">Transmembrane</keyword>
<dbReference type="Proteomes" id="UP000218231">
    <property type="component" value="Unassembled WGS sequence"/>
</dbReference>
<feature type="transmembrane region" description="Helical" evidence="5">
    <location>
        <begin position="312"/>
        <end position="331"/>
    </location>
</feature>
<feature type="transmembrane region" description="Helical" evidence="5">
    <location>
        <begin position="196"/>
        <end position="216"/>
    </location>
</feature>
<protein>
    <recommendedName>
        <fullName evidence="6">G-protein coupled receptors family 1 profile domain-containing protein</fullName>
    </recommendedName>
</protein>
<feature type="transmembrane region" description="Helical" evidence="5">
    <location>
        <begin position="144"/>
        <end position="163"/>
    </location>
</feature>
<feature type="transmembrane region" description="Helical" evidence="5">
    <location>
        <begin position="101"/>
        <end position="123"/>
    </location>
</feature>
<feature type="transmembrane region" description="Helical" evidence="5">
    <location>
        <begin position="269"/>
        <end position="292"/>
    </location>
</feature>
<dbReference type="PANTHER" id="PTHR46709">
    <property type="entry name" value="PROTEIN CBG23488-RELATED"/>
    <property type="match status" value="1"/>
</dbReference>
<accession>A0A2A2JPS3</accession>
<dbReference type="AlphaFoldDB" id="A0A2A2JPS3"/>
<keyword evidence="8" id="KW-1185">Reference proteome</keyword>
<reference evidence="7 8" key="1">
    <citation type="journal article" date="2017" name="Curr. Biol.">
        <title>Genome architecture and evolution of a unichromosomal asexual nematode.</title>
        <authorList>
            <person name="Fradin H."/>
            <person name="Zegar C."/>
            <person name="Gutwein M."/>
            <person name="Lucas J."/>
            <person name="Kovtun M."/>
            <person name="Corcoran D."/>
            <person name="Baugh L.R."/>
            <person name="Kiontke K."/>
            <person name="Gunsalus K."/>
            <person name="Fitch D.H."/>
            <person name="Piano F."/>
        </authorList>
    </citation>
    <scope>NUCLEOTIDE SEQUENCE [LARGE SCALE GENOMIC DNA]</scope>
    <source>
        <strain evidence="7">PF1309</strain>
    </source>
</reference>
<dbReference type="SUPFAM" id="SSF81321">
    <property type="entry name" value="Family A G protein-coupled receptor-like"/>
    <property type="match status" value="1"/>
</dbReference>
<gene>
    <name evidence="7" type="ORF">WR25_03229</name>
</gene>
<comment type="caution">
    <text evidence="7">The sequence shown here is derived from an EMBL/GenBank/DDBJ whole genome shotgun (WGS) entry which is preliminary data.</text>
</comment>
<proteinExistence type="predicted"/>
<evidence type="ECO:0000256" key="5">
    <source>
        <dbReference type="SAM" id="Phobius"/>
    </source>
</evidence>
<evidence type="ECO:0000256" key="1">
    <source>
        <dbReference type="ARBA" id="ARBA00004370"/>
    </source>
</evidence>
<dbReference type="CDD" id="cd14978">
    <property type="entry name" value="7tmA_FMRFamide_R-like"/>
    <property type="match status" value="1"/>
</dbReference>
<dbReference type="InterPro" id="IPR017452">
    <property type="entry name" value="GPCR_Rhodpsn_7TM"/>
</dbReference>
<name>A0A2A2JPS3_9BILA</name>
<evidence type="ECO:0000256" key="2">
    <source>
        <dbReference type="ARBA" id="ARBA00022692"/>
    </source>
</evidence>
<keyword evidence="3 5" id="KW-1133">Transmembrane helix</keyword>
<evidence type="ECO:0000256" key="4">
    <source>
        <dbReference type="ARBA" id="ARBA00023136"/>
    </source>
</evidence>
<dbReference type="OrthoDB" id="5850597at2759"/>
<comment type="subcellular location">
    <subcellularLocation>
        <location evidence="1">Membrane</location>
    </subcellularLocation>
</comment>
<feature type="transmembrane region" description="Helical" evidence="5">
    <location>
        <begin position="59"/>
        <end position="81"/>
    </location>
</feature>
<feature type="domain" description="G-protein coupled receptors family 1 profile" evidence="6">
    <location>
        <begin position="38"/>
        <end position="328"/>
    </location>
</feature>
<dbReference type="GO" id="GO:0016020">
    <property type="term" value="C:membrane"/>
    <property type="evidence" value="ECO:0007669"/>
    <property type="project" value="UniProtKB-SubCell"/>
</dbReference>
<dbReference type="Gene3D" id="1.20.1070.10">
    <property type="entry name" value="Rhodopsin 7-helix transmembrane proteins"/>
    <property type="match status" value="1"/>
</dbReference>
<dbReference type="PROSITE" id="PS50262">
    <property type="entry name" value="G_PROTEIN_RECEP_F1_2"/>
    <property type="match status" value="1"/>
</dbReference>
<evidence type="ECO:0000313" key="7">
    <source>
        <dbReference type="EMBL" id="PAV63816.1"/>
    </source>
</evidence>
<evidence type="ECO:0000313" key="8">
    <source>
        <dbReference type="Proteomes" id="UP000218231"/>
    </source>
</evidence>
<dbReference type="PANTHER" id="PTHR46709:SF1">
    <property type="entry name" value="G-PROTEIN COUPLED RECEPTORS FAMILY 1 PROFILE DOMAIN-CONTAINING PROTEIN"/>
    <property type="match status" value="1"/>
</dbReference>
<evidence type="ECO:0000259" key="6">
    <source>
        <dbReference type="PROSITE" id="PS50262"/>
    </source>
</evidence>
<dbReference type="EMBL" id="LIAE01010291">
    <property type="protein sequence ID" value="PAV63816.1"/>
    <property type="molecule type" value="Genomic_DNA"/>
</dbReference>
<keyword evidence="4 5" id="KW-0472">Membrane</keyword>
<sequence>MNGNNTSLLDCDDLATGNPDAVRILLVIILGGGACLIGIALNSFLVLSFSRLSFVYSNMLYLFLLACFDILVEICFMLIFPLSLIWEYYRIETVFVIWHHYIRYVSTAGQVLIAASTMLIVAASFERYICSLQSTLSFTSRNRYITIFGVMVCAMIMKGSIFFELDLKSYPECPMFAHLGLDQSTLTEIFYYKEIWMFWCRSFLNVFIPFALLLFLNSATISNLSKSSKEVQQTLLPSPMHTPLQPMPSSGSNSAFTARRRKRDATRTLAALVSVYLLTNSLNLFLTIMEFINKDALDNIADGLLYRYLADLSSLLTISSTAFRLPVYYHCNGELRYQIKRSYQYCFLNKPDEKLVSHKISIIIGLLYCKILGKLYGATDSHIEPGLISMAR</sequence>
<feature type="transmembrane region" description="Helical" evidence="5">
    <location>
        <begin position="24"/>
        <end position="47"/>
    </location>
</feature>
<evidence type="ECO:0000256" key="3">
    <source>
        <dbReference type="ARBA" id="ARBA00022989"/>
    </source>
</evidence>
<organism evidence="7 8">
    <name type="scientific">Diploscapter pachys</name>
    <dbReference type="NCBI Taxonomy" id="2018661"/>
    <lineage>
        <taxon>Eukaryota</taxon>
        <taxon>Metazoa</taxon>
        <taxon>Ecdysozoa</taxon>
        <taxon>Nematoda</taxon>
        <taxon>Chromadorea</taxon>
        <taxon>Rhabditida</taxon>
        <taxon>Rhabditina</taxon>
        <taxon>Rhabditomorpha</taxon>
        <taxon>Rhabditoidea</taxon>
        <taxon>Rhabditidae</taxon>
        <taxon>Diploscapter</taxon>
    </lineage>
</organism>